<dbReference type="Proteomes" id="UP001165074">
    <property type="component" value="Unassembled WGS sequence"/>
</dbReference>
<organism evidence="2 3">
    <name type="scientific">Actinoallomurus iriomotensis</name>
    <dbReference type="NCBI Taxonomy" id="478107"/>
    <lineage>
        <taxon>Bacteria</taxon>
        <taxon>Bacillati</taxon>
        <taxon>Actinomycetota</taxon>
        <taxon>Actinomycetes</taxon>
        <taxon>Streptosporangiales</taxon>
        <taxon>Thermomonosporaceae</taxon>
        <taxon>Actinoallomurus</taxon>
    </lineage>
</organism>
<protein>
    <submittedName>
        <fullName evidence="2">Uncharacterized protein</fullName>
    </submittedName>
</protein>
<evidence type="ECO:0000313" key="2">
    <source>
        <dbReference type="EMBL" id="GLY86195.1"/>
    </source>
</evidence>
<dbReference type="AlphaFoldDB" id="A0A9W6VZT4"/>
<evidence type="ECO:0000256" key="1">
    <source>
        <dbReference type="SAM" id="MobiDB-lite"/>
    </source>
</evidence>
<accession>A0A9W6VZT4</accession>
<proteinExistence type="predicted"/>
<dbReference type="EMBL" id="BSTK01000005">
    <property type="protein sequence ID" value="GLY86195.1"/>
    <property type="molecule type" value="Genomic_DNA"/>
</dbReference>
<reference evidence="2" key="1">
    <citation type="submission" date="2023-03" db="EMBL/GenBank/DDBJ databases">
        <title>Actinoallomurus iriomotensis NBRC 103684.</title>
        <authorList>
            <person name="Ichikawa N."/>
            <person name="Sato H."/>
            <person name="Tonouchi N."/>
        </authorList>
    </citation>
    <scope>NUCLEOTIDE SEQUENCE</scope>
    <source>
        <strain evidence="2">NBRC 103684</strain>
    </source>
</reference>
<keyword evidence="3" id="KW-1185">Reference proteome</keyword>
<feature type="region of interest" description="Disordered" evidence="1">
    <location>
        <begin position="1"/>
        <end position="41"/>
    </location>
</feature>
<sequence length="57" mass="6094">MTKTIGGELRPPEKRGLIERMLSPGPYGPGLSGSAPDHLGGQKVSLMVRGLTHRSRL</sequence>
<name>A0A9W6VZT4_9ACTN</name>
<evidence type="ECO:0000313" key="3">
    <source>
        <dbReference type="Proteomes" id="UP001165074"/>
    </source>
</evidence>
<comment type="caution">
    <text evidence="2">The sequence shown here is derived from an EMBL/GenBank/DDBJ whole genome shotgun (WGS) entry which is preliminary data.</text>
</comment>
<gene>
    <name evidence="2" type="ORF">Airi02_041240</name>
</gene>